<evidence type="ECO:0000256" key="1">
    <source>
        <dbReference type="ARBA" id="ARBA00022676"/>
    </source>
</evidence>
<dbReference type="PANTHER" id="PTHR30160">
    <property type="entry name" value="TETRAACYLDISACCHARIDE 4'-KINASE-RELATED"/>
    <property type="match status" value="1"/>
</dbReference>
<protein>
    <recommendedName>
        <fullName evidence="5">Lipopolysaccharide heptosyltransferase II</fullName>
    </recommendedName>
</protein>
<proteinExistence type="predicted"/>
<keyword evidence="2" id="KW-0808">Transferase</keyword>
<dbReference type="AlphaFoldDB" id="A0A1F7WDH3"/>
<comment type="caution">
    <text evidence="3">The sequence shown here is derived from an EMBL/GenBank/DDBJ whole genome shotgun (WGS) entry which is preliminary data.</text>
</comment>
<dbReference type="EMBL" id="MGFH01000248">
    <property type="protein sequence ID" value="OGM00862.1"/>
    <property type="molecule type" value="Genomic_DNA"/>
</dbReference>
<dbReference type="SUPFAM" id="SSF53756">
    <property type="entry name" value="UDP-Glycosyltransferase/glycogen phosphorylase"/>
    <property type="match status" value="1"/>
</dbReference>
<gene>
    <name evidence="3" type="ORF">A2008_11325</name>
</gene>
<organism evidence="3 4">
    <name type="scientific">Candidatus Wallbacteria bacterium GWC2_49_35</name>
    <dbReference type="NCBI Taxonomy" id="1817813"/>
    <lineage>
        <taxon>Bacteria</taxon>
        <taxon>Candidatus Walliibacteriota</taxon>
    </lineage>
</organism>
<keyword evidence="1" id="KW-0328">Glycosyltransferase</keyword>
<dbReference type="PANTHER" id="PTHR30160:SF1">
    <property type="entry name" value="LIPOPOLYSACCHARIDE 1,2-N-ACETYLGLUCOSAMINETRANSFERASE-RELATED"/>
    <property type="match status" value="1"/>
</dbReference>
<dbReference type="Pfam" id="PF01075">
    <property type="entry name" value="Glyco_transf_9"/>
    <property type="match status" value="1"/>
</dbReference>
<dbReference type="InterPro" id="IPR002201">
    <property type="entry name" value="Glyco_trans_9"/>
</dbReference>
<dbReference type="Gene3D" id="3.40.50.2000">
    <property type="entry name" value="Glycogen Phosphorylase B"/>
    <property type="match status" value="2"/>
</dbReference>
<accession>A0A1F7WDH3</accession>
<dbReference type="InterPro" id="IPR051199">
    <property type="entry name" value="LPS_LOS_Heptosyltrfase"/>
</dbReference>
<sequence>MKVLLIRLRSIGDIIQCTPAFAAARETLKASSIDLMIDERFAELVIENPALDGFLLYNNGAAGFFDRLKYDLNFLRIIRNRRYDIIIDFHGIPKTAWLSYLSGAKIRAGYNYRGRGHLYTHRAEPPEKFKVHSARNQINLLKALPDDLRPADAFFDDFKLRTFVSARHSEGELSAFMEKNSIQAAGTGKSDIIIYHITPSNNFKKWQAENYAAIINMCERHPALAGRQLNHVVIGRAEDDKEFEKIRSIVRTVRGRVISACGLLSLGAVYNLAKAGLCFVGPDSGPLHIAAASGIPSIGLFGPTNVETFAPPSDNFQGVYNPDLTCRPCDQKRCVRGFKCVKTIRAADVFYAMLKNILR</sequence>
<evidence type="ECO:0000313" key="3">
    <source>
        <dbReference type="EMBL" id="OGM00862.1"/>
    </source>
</evidence>
<dbReference type="STRING" id="1817813.A2008_11325"/>
<dbReference type="Proteomes" id="UP000178735">
    <property type="component" value="Unassembled WGS sequence"/>
</dbReference>
<evidence type="ECO:0000313" key="4">
    <source>
        <dbReference type="Proteomes" id="UP000178735"/>
    </source>
</evidence>
<reference evidence="3 4" key="1">
    <citation type="journal article" date="2016" name="Nat. Commun.">
        <title>Thousands of microbial genomes shed light on interconnected biogeochemical processes in an aquifer system.</title>
        <authorList>
            <person name="Anantharaman K."/>
            <person name="Brown C.T."/>
            <person name="Hug L.A."/>
            <person name="Sharon I."/>
            <person name="Castelle C.J."/>
            <person name="Probst A.J."/>
            <person name="Thomas B.C."/>
            <person name="Singh A."/>
            <person name="Wilkins M.J."/>
            <person name="Karaoz U."/>
            <person name="Brodie E.L."/>
            <person name="Williams K.H."/>
            <person name="Hubbard S.S."/>
            <person name="Banfield J.F."/>
        </authorList>
    </citation>
    <scope>NUCLEOTIDE SEQUENCE [LARGE SCALE GENOMIC DNA]</scope>
</reference>
<dbReference type="GO" id="GO:0005829">
    <property type="term" value="C:cytosol"/>
    <property type="evidence" value="ECO:0007669"/>
    <property type="project" value="TreeGrafter"/>
</dbReference>
<evidence type="ECO:0000256" key="2">
    <source>
        <dbReference type="ARBA" id="ARBA00022679"/>
    </source>
</evidence>
<dbReference type="GO" id="GO:0009244">
    <property type="term" value="P:lipopolysaccharide core region biosynthetic process"/>
    <property type="evidence" value="ECO:0007669"/>
    <property type="project" value="TreeGrafter"/>
</dbReference>
<dbReference type="GO" id="GO:0008713">
    <property type="term" value="F:ADP-heptose-lipopolysaccharide heptosyltransferase activity"/>
    <property type="evidence" value="ECO:0007669"/>
    <property type="project" value="TreeGrafter"/>
</dbReference>
<evidence type="ECO:0008006" key="5">
    <source>
        <dbReference type="Google" id="ProtNLM"/>
    </source>
</evidence>
<name>A0A1F7WDH3_9BACT</name>
<dbReference type="CDD" id="cd03789">
    <property type="entry name" value="GT9_LPS_heptosyltransferase"/>
    <property type="match status" value="1"/>
</dbReference>